<dbReference type="AlphaFoldDB" id="A0A4Y6Q078"/>
<keyword evidence="2" id="KW-1185">Reference proteome</keyword>
<protein>
    <recommendedName>
        <fullName evidence="3">Nucleotidyltransferase family protein</fullName>
    </recommendedName>
</protein>
<evidence type="ECO:0000313" key="1">
    <source>
        <dbReference type="EMBL" id="QDG53964.1"/>
    </source>
</evidence>
<dbReference type="EMBL" id="CP041186">
    <property type="protein sequence ID" value="QDG53964.1"/>
    <property type="molecule type" value="Genomic_DNA"/>
</dbReference>
<accession>A0A4Y6Q078</accession>
<name>A0A4Y6Q078_PERCE</name>
<gene>
    <name evidence="1" type="ORF">FIV42_25440</name>
</gene>
<reference evidence="1 2" key="1">
    <citation type="submission" date="2019-06" db="EMBL/GenBank/DDBJ databases">
        <title>Persicimonas caeni gen. nov., sp. nov., a predatory bacterium isolated from solar saltern.</title>
        <authorList>
            <person name="Wang S."/>
        </authorList>
    </citation>
    <scope>NUCLEOTIDE SEQUENCE [LARGE SCALE GENOMIC DNA]</scope>
    <source>
        <strain evidence="1 2">YN101</strain>
    </source>
</reference>
<dbReference type="OrthoDB" id="5520054at2"/>
<accession>A0A5B8YBD0</accession>
<proteinExistence type="predicted"/>
<organism evidence="1 2">
    <name type="scientific">Persicimonas caeni</name>
    <dbReference type="NCBI Taxonomy" id="2292766"/>
    <lineage>
        <taxon>Bacteria</taxon>
        <taxon>Deltaproteobacteria</taxon>
        <taxon>Bradymonadales</taxon>
        <taxon>Bradymonadaceae</taxon>
        <taxon>Persicimonas</taxon>
    </lineage>
</organism>
<evidence type="ECO:0000313" key="2">
    <source>
        <dbReference type="Proteomes" id="UP000315995"/>
    </source>
</evidence>
<evidence type="ECO:0008006" key="3">
    <source>
        <dbReference type="Google" id="ProtNLM"/>
    </source>
</evidence>
<dbReference type="InterPro" id="IPR043519">
    <property type="entry name" value="NT_sf"/>
</dbReference>
<sequence>MLLDHDVDFILVGALSAVLQGAPVMTVDVDIVHQRTEENIDALVEALDALDAQFRGPPGKRLEPTREHLASTGHQLLTTIYGPLDLLGTIEHGLTYEQLLGDSIDVEFDGHRLHVLSLAKYVELKEESSLPKDRARIPVLRETLEMQKNAEREDSDEGQ</sequence>
<dbReference type="RefSeq" id="WP_141200414.1">
    <property type="nucleotide sequence ID" value="NZ_CP041186.1"/>
</dbReference>
<dbReference type="SUPFAM" id="SSF81301">
    <property type="entry name" value="Nucleotidyltransferase"/>
    <property type="match status" value="1"/>
</dbReference>
<dbReference type="Proteomes" id="UP000315995">
    <property type="component" value="Chromosome"/>
</dbReference>
<dbReference type="Gene3D" id="3.30.460.40">
    <property type="match status" value="1"/>
</dbReference>